<dbReference type="RefSeq" id="XP_009493305.1">
    <property type="nucleotide sequence ID" value="XM_009495030.1"/>
</dbReference>
<keyword evidence="3" id="KW-1185">Reference proteome</keyword>
<proteinExistence type="predicted"/>
<feature type="region of interest" description="Disordered" evidence="1">
    <location>
        <begin position="307"/>
        <end position="339"/>
    </location>
</feature>
<dbReference type="InterPro" id="IPR038322">
    <property type="entry name" value="Pex19_C_sf"/>
</dbReference>
<feature type="region of interest" description="Disordered" evidence="1">
    <location>
        <begin position="354"/>
        <end position="373"/>
    </location>
</feature>
<organism evidence="2">
    <name type="scientific">Fonticula alba</name>
    <name type="common">Slime mold</name>
    <dbReference type="NCBI Taxonomy" id="691883"/>
    <lineage>
        <taxon>Eukaryota</taxon>
        <taxon>Rotosphaerida</taxon>
        <taxon>Fonticulaceae</taxon>
        <taxon>Fonticula</taxon>
    </lineage>
</organism>
<evidence type="ECO:0000313" key="2">
    <source>
        <dbReference type="EMBL" id="KCV71727.1"/>
    </source>
</evidence>
<dbReference type="AlphaFoldDB" id="A0A058ZE40"/>
<dbReference type="EMBL" id="KB932202">
    <property type="protein sequence ID" value="KCV71727.1"/>
    <property type="molecule type" value="Genomic_DNA"/>
</dbReference>
<feature type="region of interest" description="Disordered" evidence="1">
    <location>
        <begin position="41"/>
        <end position="65"/>
    </location>
</feature>
<dbReference type="GeneID" id="20525873"/>
<dbReference type="OrthoDB" id="21292at2759"/>
<sequence>MCRPGTPIDRQCCLSFPSSYFARLSRLPLFFAPSPPSSCHIPSPPGAIPSMSEPNTGEPCSKPPAALSDISGFDVDDLLLGALASANIQSSTVEEEPPVDTAPKEAAPPVTLEDAIRQSAKEHSQAHDALPTMADLHMDDMFASFSDTIGSSMTNFLEAMMVQIVSREVLYEPILMLENNYPIWLAANRHTLSPEEQSVCDQHIVILRKILLTYNPAFQATLAPGESPDACPKPDPDIPASCGDPEAPLTSVQKTKLLQYIQDIQAVGAIPVGFLNEVMSDSDRAEIGAIFAGASGPTPAALEELLAAEGPGGNPGARGPAAKSTASEGPGPDGAALLDPLLGDINKLQSLLEDLSKDAGPEQPGGPNDCAVM</sequence>
<accession>A0A058ZE40</accession>
<evidence type="ECO:0000256" key="1">
    <source>
        <dbReference type="SAM" id="MobiDB-lite"/>
    </source>
</evidence>
<dbReference type="InterPro" id="IPR006708">
    <property type="entry name" value="Pex19"/>
</dbReference>
<gene>
    <name evidence="2" type="ORF">H696_01148</name>
</gene>
<feature type="compositionally biased region" description="Low complexity" evidence="1">
    <location>
        <begin position="329"/>
        <end position="339"/>
    </location>
</feature>
<dbReference type="Pfam" id="PF04614">
    <property type="entry name" value="Pex19"/>
    <property type="match status" value="1"/>
</dbReference>
<dbReference type="GO" id="GO:0005778">
    <property type="term" value="C:peroxisomal membrane"/>
    <property type="evidence" value="ECO:0007669"/>
    <property type="project" value="TreeGrafter"/>
</dbReference>
<dbReference type="Proteomes" id="UP000030693">
    <property type="component" value="Unassembled WGS sequence"/>
</dbReference>
<evidence type="ECO:0000313" key="3">
    <source>
        <dbReference type="Proteomes" id="UP000030693"/>
    </source>
</evidence>
<dbReference type="GO" id="GO:0033328">
    <property type="term" value="F:peroxisome membrane targeting sequence binding"/>
    <property type="evidence" value="ECO:0007669"/>
    <property type="project" value="TreeGrafter"/>
</dbReference>
<dbReference type="Gene3D" id="1.20.120.900">
    <property type="entry name" value="Pex19, mPTS binding domain"/>
    <property type="match status" value="1"/>
</dbReference>
<dbReference type="GO" id="GO:0045046">
    <property type="term" value="P:protein import into peroxisome membrane"/>
    <property type="evidence" value="ECO:0007669"/>
    <property type="project" value="TreeGrafter"/>
</dbReference>
<dbReference type="PANTHER" id="PTHR12774:SF2">
    <property type="entry name" value="PEROXISOMAL BIOGENESIS FACTOR 19"/>
    <property type="match status" value="1"/>
</dbReference>
<dbReference type="PANTHER" id="PTHR12774">
    <property type="entry name" value="PEROXISOMAL BIOGENESIS FACTOR 19"/>
    <property type="match status" value="1"/>
</dbReference>
<dbReference type="STRING" id="691883.A0A058ZE40"/>
<name>A0A058ZE40_FONAL</name>
<protein>
    <submittedName>
        <fullName evidence="2">Uncharacterized protein</fullName>
    </submittedName>
</protein>
<reference evidence="2" key="1">
    <citation type="submission" date="2013-04" db="EMBL/GenBank/DDBJ databases">
        <title>The Genome Sequence of Fonticula alba ATCC 38817.</title>
        <authorList>
            <consortium name="The Broad Institute Genomics Platform"/>
            <person name="Russ C."/>
            <person name="Cuomo C."/>
            <person name="Burger G."/>
            <person name="Gray M.W."/>
            <person name="Holland P.W.H."/>
            <person name="King N."/>
            <person name="Lang F.B.F."/>
            <person name="Roger A.J."/>
            <person name="Ruiz-Trillo I."/>
            <person name="Brown M."/>
            <person name="Walker B."/>
            <person name="Young S."/>
            <person name="Zeng Q."/>
            <person name="Gargeya S."/>
            <person name="Fitzgerald M."/>
            <person name="Haas B."/>
            <person name="Abouelleil A."/>
            <person name="Allen A.W."/>
            <person name="Alvarado L."/>
            <person name="Arachchi H.M."/>
            <person name="Berlin A.M."/>
            <person name="Chapman S.B."/>
            <person name="Gainer-Dewar J."/>
            <person name="Goldberg J."/>
            <person name="Griggs A."/>
            <person name="Gujja S."/>
            <person name="Hansen M."/>
            <person name="Howarth C."/>
            <person name="Imamovic A."/>
            <person name="Ireland A."/>
            <person name="Larimer J."/>
            <person name="McCowan C."/>
            <person name="Murphy C."/>
            <person name="Pearson M."/>
            <person name="Poon T.W."/>
            <person name="Priest M."/>
            <person name="Roberts A."/>
            <person name="Saif S."/>
            <person name="Shea T."/>
            <person name="Sisk P."/>
            <person name="Sykes S."/>
            <person name="Wortman J."/>
            <person name="Nusbaum C."/>
            <person name="Birren B."/>
        </authorList>
    </citation>
    <scope>NUCLEOTIDE SEQUENCE [LARGE SCALE GENOMIC DNA]</scope>
    <source>
        <strain evidence="2">ATCC 38817</strain>
    </source>
</reference>
<feature type="region of interest" description="Disordered" evidence="1">
    <location>
        <begin position="89"/>
        <end position="108"/>
    </location>
</feature>